<reference evidence="1" key="1">
    <citation type="submission" date="2017-05" db="UniProtKB">
        <authorList>
            <consortium name="EnsemblMetazoa"/>
        </authorList>
    </citation>
    <scope>IDENTIFICATION</scope>
</reference>
<accession>A0A1X7URT5</accession>
<protein>
    <submittedName>
        <fullName evidence="1">Uncharacterized protein</fullName>
    </submittedName>
</protein>
<dbReference type="InParanoid" id="A0A1X7URT5"/>
<evidence type="ECO:0000313" key="1">
    <source>
        <dbReference type="EnsemblMetazoa" id="Aqu2.1.30690_001"/>
    </source>
</evidence>
<dbReference type="EnsemblMetazoa" id="Aqu2.1.30690_001">
    <property type="protein sequence ID" value="Aqu2.1.30690_001"/>
    <property type="gene ID" value="Aqu2.1.30690"/>
</dbReference>
<organism evidence="1">
    <name type="scientific">Amphimedon queenslandica</name>
    <name type="common">Sponge</name>
    <dbReference type="NCBI Taxonomy" id="400682"/>
    <lineage>
        <taxon>Eukaryota</taxon>
        <taxon>Metazoa</taxon>
        <taxon>Porifera</taxon>
        <taxon>Demospongiae</taxon>
        <taxon>Heteroscleromorpha</taxon>
        <taxon>Haplosclerida</taxon>
        <taxon>Niphatidae</taxon>
        <taxon>Amphimedon</taxon>
    </lineage>
</organism>
<dbReference type="AlphaFoldDB" id="A0A1X7URT5"/>
<name>A0A1X7URT5_AMPQE</name>
<proteinExistence type="predicted"/>
<sequence>MVSDVQASITQNRIVYGIKRKSPLYGCLNMINGIPPNYMHCVLRGVTKLLVTLWTSSNNHNKPYSITRDLPTIDAALCSQTHPHKFSCSP</sequence>